<sequence length="55" mass="5947">MLTSLYREVADGGFGPAYQLLPLLGPGSSVVDAYLTRADHCAPRSEKDRRGHEGD</sequence>
<proteinExistence type="predicted"/>
<comment type="caution">
    <text evidence="1">The sequence shown here is derived from an EMBL/GenBank/DDBJ whole genome shotgun (WGS) entry which is preliminary data.</text>
</comment>
<name>A0A918QX99_9ACTN</name>
<evidence type="ECO:0000313" key="2">
    <source>
        <dbReference type="Proteomes" id="UP000634660"/>
    </source>
</evidence>
<accession>A0A918QX99</accession>
<dbReference type="AlphaFoldDB" id="A0A918QX99"/>
<gene>
    <name evidence="1" type="ORF">GCM10010371_33910</name>
</gene>
<reference evidence="1" key="2">
    <citation type="submission" date="2020-09" db="EMBL/GenBank/DDBJ databases">
        <authorList>
            <person name="Sun Q."/>
            <person name="Ohkuma M."/>
        </authorList>
    </citation>
    <scope>NUCLEOTIDE SEQUENCE</scope>
    <source>
        <strain evidence="1">JCM 4834</strain>
    </source>
</reference>
<evidence type="ECO:0000313" key="1">
    <source>
        <dbReference type="EMBL" id="GGZ71113.1"/>
    </source>
</evidence>
<reference evidence="1" key="1">
    <citation type="journal article" date="2014" name="Int. J. Syst. Evol. Microbiol.">
        <title>Complete genome sequence of Corynebacterium casei LMG S-19264T (=DSM 44701T), isolated from a smear-ripened cheese.</title>
        <authorList>
            <consortium name="US DOE Joint Genome Institute (JGI-PGF)"/>
            <person name="Walter F."/>
            <person name="Albersmeier A."/>
            <person name="Kalinowski J."/>
            <person name="Ruckert C."/>
        </authorList>
    </citation>
    <scope>NUCLEOTIDE SEQUENCE</scope>
    <source>
        <strain evidence="1">JCM 4834</strain>
    </source>
</reference>
<protein>
    <submittedName>
        <fullName evidence="1">Uncharacterized protein</fullName>
    </submittedName>
</protein>
<dbReference type="EMBL" id="BMVX01000011">
    <property type="protein sequence ID" value="GGZ71113.1"/>
    <property type="molecule type" value="Genomic_DNA"/>
</dbReference>
<organism evidence="1 2">
    <name type="scientific">Streptomyces subrutilus</name>
    <dbReference type="NCBI Taxonomy" id="36818"/>
    <lineage>
        <taxon>Bacteria</taxon>
        <taxon>Bacillati</taxon>
        <taxon>Actinomycetota</taxon>
        <taxon>Actinomycetes</taxon>
        <taxon>Kitasatosporales</taxon>
        <taxon>Streptomycetaceae</taxon>
        <taxon>Streptomyces</taxon>
    </lineage>
</organism>
<dbReference type="Proteomes" id="UP000634660">
    <property type="component" value="Unassembled WGS sequence"/>
</dbReference>